<dbReference type="NCBIfam" id="NF005606">
    <property type="entry name" value="PRK07352.1"/>
    <property type="match status" value="1"/>
</dbReference>
<dbReference type="InterPro" id="IPR028987">
    <property type="entry name" value="ATP_synth_B-like_membr_sf"/>
</dbReference>
<keyword evidence="16" id="KW-1185">Reference proteome</keyword>
<keyword evidence="7 12" id="KW-0793">Thylakoid</keyword>
<evidence type="ECO:0000256" key="12">
    <source>
        <dbReference type="HAMAP-Rule" id="MF_01398"/>
    </source>
</evidence>
<keyword evidence="14" id="KW-0175">Coiled coil</keyword>
<comment type="function">
    <text evidence="12">Component of the F(0) channel, it forms part of the peripheral stalk, linking F(1) to F(0).</text>
</comment>
<keyword evidence="4 12" id="KW-0375">Hydrogen ion transport</keyword>
<dbReference type="EMBL" id="BIMW01000146">
    <property type="protein sequence ID" value="GCE95741.1"/>
    <property type="molecule type" value="Genomic_DNA"/>
</dbReference>
<evidence type="ECO:0000256" key="10">
    <source>
        <dbReference type="ARBA" id="ARBA00025198"/>
    </source>
</evidence>
<evidence type="ECO:0000313" key="16">
    <source>
        <dbReference type="Proteomes" id="UP000326169"/>
    </source>
</evidence>
<evidence type="ECO:0000256" key="5">
    <source>
        <dbReference type="ARBA" id="ARBA00022989"/>
    </source>
</evidence>
<dbReference type="SUPFAM" id="SSF81573">
    <property type="entry name" value="F1F0 ATP synthase subunit B, membrane domain"/>
    <property type="match status" value="1"/>
</dbReference>
<keyword evidence="1 12" id="KW-0813">Transport</keyword>
<accession>A0A5M3TCI8</accession>
<evidence type="ECO:0000313" key="15">
    <source>
        <dbReference type="EMBL" id="GCE95741.1"/>
    </source>
</evidence>
<keyword evidence="3 12" id="KW-0812">Transmembrane</keyword>
<dbReference type="RefSeq" id="WP_043468009.1">
    <property type="nucleotide sequence ID" value="NZ_BIMW01000146.1"/>
</dbReference>
<dbReference type="Pfam" id="PF00430">
    <property type="entry name" value="ATP-synt_B"/>
    <property type="match status" value="1"/>
</dbReference>
<keyword evidence="9 12" id="KW-0066">ATP synthesis</keyword>
<evidence type="ECO:0000256" key="4">
    <source>
        <dbReference type="ARBA" id="ARBA00022781"/>
    </source>
</evidence>
<feature type="transmembrane region" description="Helical" evidence="12">
    <location>
        <begin position="28"/>
        <end position="46"/>
    </location>
</feature>
<keyword evidence="8 12" id="KW-0472">Membrane</keyword>
<organism evidence="15 16">
    <name type="scientific">Limnospira platensis NIES-46</name>
    <dbReference type="NCBI Taxonomy" id="1236695"/>
    <lineage>
        <taxon>Bacteria</taxon>
        <taxon>Bacillati</taxon>
        <taxon>Cyanobacteriota</taxon>
        <taxon>Cyanophyceae</taxon>
        <taxon>Oscillatoriophycideae</taxon>
        <taxon>Oscillatoriales</taxon>
        <taxon>Sirenicapillariaceae</taxon>
        <taxon>Limnospira</taxon>
    </lineage>
</organism>
<evidence type="ECO:0000256" key="7">
    <source>
        <dbReference type="ARBA" id="ARBA00023078"/>
    </source>
</evidence>
<name>A0A5M3TCI8_LIMPL</name>
<dbReference type="HAMAP" id="MF_01398">
    <property type="entry name" value="ATP_synth_b_bprime"/>
    <property type="match status" value="1"/>
</dbReference>
<comment type="similarity">
    <text evidence="12 13">Belongs to the ATPase B chain family.</text>
</comment>
<evidence type="ECO:0000256" key="3">
    <source>
        <dbReference type="ARBA" id="ARBA00022692"/>
    </source>
</evidence>
<evidence type="ECO:0000256" key="13">
    <source>
        <dbReference type="RuleBase" id="RU003848"/>
    </source>
</evidence>
<dbReference type="CDD" id="cd06503">
    <property type="entry name" value="ATP-synt_Fo_b"/>
    <property type="match status" value="1"/>
</dbReference>
<evidence type="ECO:0000256" key="11">
    <source>
        <dbReference type="ARBA" id="ARBA00037847"/>
    </source>
</evidence>
<evidence type="ECO:0000256" key="8">
    <source>
        <dbReference type="ARBA" id="ARBA00023136"/>
    </source>
</evidence>
<dbReference type="PANTHER" id="PTHR34264:SF3">
    <property type="entry name" value="ATP SYNTHASE SUBUNIT B, CHLOROPLASTIC"/>
    <property type="match status" value="1"/>
</dbReference>
<gene>
    <name evidence="12 15" type="primary">atpF</name>
    <name evidence="15" type="ORF">NIES46_38070</name>
</gene>
<proteinExistence type="inferred from homology"/>
<dbReference type="GeneID" id="301684582"/>
<evidence type="ECO:0000256" key="2">
    <source>
        <dbReference type="ARBA" id="ARBA00022547"/>
    </source>
</evidence>
<dbReference type="InterPro" id="IPR002146">
    <property type="entry name" value="ATP_synth_b/b'su_bac/chlpt"/>
</dbReference>
<dbReference type="Proteomes" id="UP000326169">
    <property type="component" value="Unassembled WGS sequence"/>
</dbReference>
<evidence type="ECO:0000256" key="1">
    <source>
        <dbReference type="ARBA" id="ARBA00022448"/>
    </source>
</evidence>
<evidence type="ECO:0000256" key="9">
    <source>
        <dbReference type="ARBA" id="ARBA00023310"/>
    </source>
</evidence>
<sequence length="177" mass="19616">MVNLVLLATEASHEGGFGLNFNLFETNLINLGIIIGLLVYYGRGFLNKILSERRSQIEQAIKEAEQRLQDAEKALAEQQENLAQAKVEAERIKASAVERAQVIREQIAARAKADVEQMKLTANQDLEAERSRAIAQLRALAVSQALEQAEVQIRERLDENSQHQLVDRSLALLGGGS</sequence>
<keyword evidence="2 12" id="KW-0138">CF(0)</keyword>
<comment type="subcellular location">
    <subcellularLocation>
        <location evidence="12">Cellular thylakoid membrane</location>
        <topology evidence="12">Single-pass membrane protein</topology>
    </subcellularLocation>
    <subcellularLocation>
        <location evidence="11">Endomembrane system</location>
        <topology evidence="11">Single-pass membrane protein</topology>
    </subcellularLocation>
</comment>
<reference evidence="15 16" key="1">
    <citation type="journal article" date="2019" name="J Genomics">
        <title>The Draft Genome of a Hydrogen-producing Cyanobacterium, Arthrospira platensis NIES-46.</title>
        <authorList>
            <person name="Suzuki S."/>
            <person name="Yamaguchi H."/>
            <person name="Kawachi M."/>
        </authorList>
    </citation>
    <scope>NUCLEOTIDE SEQUENCE [LARGE SCALE GENOMIC DNA]</scope>
    <source>
        <strain evidence="15 16">NIES-46</strain>
    </source>
</reference>
<evidence type="ECO:0000256" key="6">
    <source>
        <dbReference type="ARBA" id="ARBA00023065"/>
    </source>
</evidence>
<dbReference type="NCBIfam" id="TIGR01144">
    <property type="entry name" value="ATP_synt_b"/>
    <property type="match status" value="1"/>
</dbReference>
<dbReference type="InterPro" id="IPR005864">
    <property type="entry name" value="ATP_synth_F0_bsu_bac"/>
</dbReference>
<keyword evidence="6 12" id="KW-0406">Ion transport</keyword>
<comment type="caution">
    <text evidence="15">The sequence shown here is derived from an EMBL/GenBank/DDBJ whole genome shotgun (WGS) entry which is preliminary data.</text>
</comment>
<dbReference type="PANTHER" id="PTHR34264">
    <property type="entry name" value="ATP SYNTHASE SUBUNIT B, CHLOROPLASTIC"/>
    <property type="match status" value="1"/>
</dbReference>
<feature type="coiled-coil region" evidence="14">
    <location>
        <begin position="47"/>
        <end position="95"/>
    </location>
</feature>
<comment type="subunit">
    <text evidence="12">F-type ATPases have 2 components, F(1) - the catalytic core - and F(0) - the membrane proton channel. F(1) has five subunits: alpha(3), beta(3), gamma(1), delta(1), epsilon(1). F(0) has four main subunits: a(1), b(1), b'(1) and c(10-14). The alpha and beta chains form an alternating ring which encloses part of the gamma chain. F(1) is attached to F(0) by a central stalk formed by the gamma and epsilon chains, while a peripheral stalk is formed by the delta, b and b' chains.</text>
</comment>
<evidence type="ECO:0000256" key="14">
    <source>
        <dbReference type="SAM" id="Coils"/>
    </source>
</evidence>
<keyword evidence="5 12" id="KW-1133">Transmembrane helix</keyword>
<comment type="function">
    <text evidence="10 12">F(1)F(0) ATP synthase produces ATP from ADP in the presence of a proton or sodium gradient. F-type ATPases consist of two structural domains, F(1) containing the extramembraneous catalytic core and F(0) containing the membrane proton channel, linked together by a central stalk and a peripheral stalk. During catalysis, ATP synthesis in the catalytic domain of F(1) is coupled via a rotary mechanism of the central stalk subunits to proton translocation.</text>
</comment>
<protein>
    <recommendedName>
        <fullName evidence="12">ATP synthase subunit b</fullName>
    </recommendedName>
    <alternativeName>
        <fullName evidence="12">ATP synthase F(0) sector subunit b</fullName>
    </alternativeName>
    <alternativeName>
        <fullName evidence="12">ATPase subunit I</fullName>
    </alternativeName>
    <alternativeName>
        <fullName evidence="12">F-type ATPase subunit b</fullName>
        <shortName evidence="12">F-ATPase subunit b</shortName>
    </alternativeName>
</protein>